<dbReference type="InterPro" id="IPR027417">
    <property type="entry name" value="P-loop_NTPase"/>
</dbReference>
<comment type="caution">
    <text evidence="14">The sequence shown here is derived from an EMBL/GenBank/DDBJ whole genome shotgun (WGS) entry which is preliminary data.</text>
</comment>
<evidence type="ECO:0000256" key="9">
    <source>
        <dbReference type="ARBA" id="ARBA00023134"/>
    </source>
</evidence>
<dbReference type="InterPro" id="IPR030230">
    <property type="entry name" value="Gpn1/Npa3/XAB1"/>
</dbReference>
<reference evidence="15" key="1">
    <citation type="journal article" date="2019" name="Nat. Commun.">
        <title>Expansion of phycobilisome linker gene families in mesophilic red algae.</title>
        <authorList>
            <person name="Lee J."/>
            <person name="Kim D."/>
            <person name="Bhattacharya D."/>
            <person name="Yoon H.S."/>
        </authorList>
    </citation>
    <scope>NUCLEOTIDE SEQUENCE [LARGE SCALE GENOMIC DNA]</scope>
    <source>
        <strain evidence="15">CCMP 1328</strain>
    </source>
</reference>
<organism evidence="14 15">
    <name type="scientific">Porphyridium purpureum</name>
    <name type="common">Red alga</name>
    <name type="synonym">Porphyridium cruentum</name>
    <dbReference type="NCBI Taxonomy" id="35688"/>
    <lineage>
        <taxon>Eukaryota</taxon>
        <taxon>Rhodophyta</taxon>
        <taxon>Bangiophyceae</taxon>
        <taxon>Porphyridiales</taxon>
        <taxon>Porphyridiaceae</taxon>
        <taxon>Porphyridium</taxon>
    </lineage>
</organism>
<dbReference type="InterPro" id="IPR004130">
    <property type="entry name" value="Gpn"/>
</dbReference>
<keyword evidence="5" id="KW-0963">Cytoplasm</keyword>
<keyword evidence="7" id="KW-0378">Hydrolase</keyword>
<evidence type="ECO:0000256" key="2">
    <source>
        <dbReference type="ARBA" id="ARBA00004496"/>
    </source>
</evidence>
<gene>
    <name evidence="14" type="ORF">FVE85_5788</name>
</gene>
<evidence type="ECO:0000256" key="11">
    <source>
        <dbReference type="ARBA" id="ARBA00055682"/>
    </source>
</evidence>
<evidence type="ECO:0000256" key="6">
    <source>
        <dbReference type="ARBA" id="ARBA00022741"/>
    </source>
</evidence>
<protein>
    <recommendedName>
        <fullName evidence="4">GPN-loop GTPase 1</fullName>
    </recommendedName>
    <alternativeName>
        <fullName evidence="12">XPA-binding protein 1 homolog</fullName>
    </alternativeName>
</protein>
<dbReference type="GO" id="GO:0005737">
    <property type="term" value="C:cytoplasm"/>
    <property type="evidence" value="ECO:0007669"/>
    <property type="project" value="UniProtKB-SubCell"/>
</dbReference>
<evidence type="ECO:0000256" key="7">
    <source>
        <dbReference type="ARBA" id="ARBA00022801"/>
    </source>
</evidence>
<evidence type="ECO:0000313" key="14">
    <source>
        <dbReference type="EMBL" id="KAA8498203.1"/>
    </source>
</evidence>
<keyword evidence="6" id="KW-0547">Nucleotide-binding</keyword>
<dbReference type="Proteomes" id="UP000324585">
    <property type="component" value="Unassembled WGS sequence"/>
</dbReference>
<dbReference type="OrthoDB" id="243313at2759"/>
<keyword evidence="9" id="KW-0342">GTP-binding</keyword>
<evidence type="ECO:0000256" key="13">
    <source>
        <dbReference type="SAM" id="MobiDB-lite"/>
    </source>
</evidence>
<evidence type="ECO:0000256" key="1">
    <source>
        <dbReference type="ARBA" id="ARBA00004123"/>
    </source>
</evidence>
<dbReference type="FunFam" id="3.40.50.300:FF:000888">
    <property type="entry name" value="GPN-loop GTPase 1"/>
    <property type="match status" value="1"/>
</dbReference>
<feature type="compositionally biased region" description="Basic and acidic residues" evidence="13">
    <location>
        <begin position="54"/>
        <end position="63"/>
    </location>
</feature>
<dbReference type="PANTHER" id="PTHR21231">
    <property type="entry name" value="XPA-BINDING PROTEIN 1-RELATED"/>
    <property type="match status" value="1"/>
</dbReference>
<evidence type="ECO:0000256" key="3">
    <source>
        <dbReference type="ARBA" id="ARBA00005290"/>
    </source>
</evidence>
<name>A0A5J4Z5T0_PORPP</name>
<accession>A0A5J4Z5T0</accession>
<dbReference type="Gene3D" id="3.40.50.300">
    <property type="entry name" value="P-loop containing nucleotide triphosphate hydrolases"/>
    <property type="match status" value="1"/>
</dbReference>
<dbReference type="AlphaFoldDB" id="A0A5J4Z5T0"/>
<evidence type="ECO:0000256" key="12">
    <source>
        <dbReference type="ARBA" id="ARBA00083137"/>
    </source>
</evidence>
<keyword evidence="8" id="KW-0175">Coiled coil</keyword>
<feature type="region of interest" description="Disordered" evidence="13">
    <location>
        <begin position="54"/>
        <end position="94"/>
    </location>
</feature>
<dbReference type="GO" id="GO:0005525">
    <property type="term" value="F:GTP binding"/>
    <property type="evidence" value="ECO:0007669"/>
    <property type="project" value="UniProtKB-KW"/>
</dbReference>
<feature type="region of interest" description="Disordered" evidence="13">
    <location>
        <begin position="388"/>
        <end position="429"/>
    </location>
</feature>
<proteinExistence type="inferred from homology"/>
<keyword evidence="10" id="KW-0539">Nucleus</keyword>
<evidence type="ECO:0000256" key="5">
    <source>
        <dbReference type="ARBA" id="ARBA00022490"/>
    </source>
</evidence>
<evidence type="ECO:0000313" key="15">
    <source>
        <dbReference type="Proteomes" id="UP000324585"/>
    </source>
</evidence>
<dbReference type="SUPFAM" id="SSF52540">
    <property type="entry name" value="P-loop containing nucleoside triphosphate hydrolases"/>
    <property type="match status" value="1"/>
</dbReference>
<dbReference type="GO" id="GO:0003924">
    <property type="term" value="F:GTPase activity"/>
    <property type="evidence" value="ECO:0007669"/>
    <property type="project" value="InterPro"/>
</dbReference>
<dbReference type="PANTHER" id="PTHR21231:SF8">
    <property type="entry name" value="GPN-LOOP GTPASE 1"/>
    <property type="match status" value="1"/>
</dbReference>
<evidence type="ECO:0000256" key="10">
    <source>
        <dbReference type="ARBA" id="ARBA00023242"/>
    </source>
</evidence>
<evidence type="ECO:0000256" key="4">
    <source>
        <dbReference type="ARBA" id="ARBA00014579"/>
    </source>
</evidence>
<comment type="similarity">
    <text evidence="3">Belongs to the GPN-loop GTPase family.</text>
</comment>
<comment type="function">
    <text evidence="11">Small GTPase required for proper nuclear import of RNA polymerase II (RNAPII). May act at an RNAP assembly step prior to nuclear import.</text>
</comment>
<sequence length="453" mass="49668">MSRRTVEPDKPEIPILNNCLTFVFARVVVAARATGRRVAAASFSVASQRKMAEHAATRVHDGAAESPESKQALGDGEDPGQGAGGTQPHDEEQDSALSTATVCLVIGMAGSGKSTFVQQFALHEEDAARESPYLVNLDPAVASDIPGVNLDIRDTVKYKEVMEKYKLGPNGAILTCLNLFCTKIDQVLNLVEARAKDQQVTQEELAPAYVVVDTPGQIEAFTWSASGTVITESFASSFPTVVLYVVDIPRCCENALTFSSNMLHACSIMYKMKLPMVIVFNKCDVQSASKPLGWMRDYEQFDTAISESSTYVASFARSMALVLHEFYKNIDTVELSAMTGDGFDELTEAIDRATTQYYDTYVPMLEASRKARQEAEAARREHDLAKALRDISVEEQAEKGKARERKDGDHHLQGHIRLEQEDDPAEEERLLEELKAALVLKQRSSGGASSLGK</sequence>
<dbReference type="CDD" id="cd17870">
    <property type="entry name" value="GPN1"/>
    <property type="match status" value="1"/>
</dbReference>
<feature type="compositionally biased region" description="Basic and acidic residues" evidence="13">
    <location>
        <begin position="388"/>
        <end position="419"/>
    </location>
</feature>
<comment type="subcellular location">
    <subcellularLocation>
        <location evidence="2">Cytoplasm</location>
    </subcellularLocation>
    <subcellularLocation>
        <location evidence="1">Nucleus</location>
    </subcellularLocation>
</comment>
<evidence type="ECO:0000256" key="8">
    <source>
        <dbReference type="ARBA" id="ARBA00023054"/>
    </source>
</evidence>
<keyword evidence="15" id="KW-1185">Reference proteome</keyword>
<dbReference type="GO" id="GO:0005634">
    <property type="term" value="C:nucleus"/>
    <property type="evidence" value="ECO:0007669"/>
    <property type="project" value="UniProtKB-SubCell"/>
</dbReference>
<dbReference type="EMBL" id="VRMN01000001">
    <property type="protein sequence ID" value="KAA8498203.1"/>
    <property type="molecule type" value="Genomic_DNA"/>
</dbReference>
<dbReference type="Pfam" id="PF03029">
    <property type="entry name" value="ATP_bind_1"/>
    <property type="match status" value="1"/>
</dbReference>